<proteinExistence type="predicted"/>
<dbReference type="Proteomes" id="UP000824141">
    <property type="component" value="Unassembled WGS sequence"/>
</dbReference>
<dbReference type="EMBL" id="DVJM01000109">
    <property type="protein sequence ID" value="HIS78814.1"/>
    <property type="molecule type" value="Genomic_DNA"/>
</dbReference>
<comment type="caution">
    <text evidence="2">The sequence shown here is derived from an EMBL/GenBank/DDBJ whole genome shotgun (WGS) entry which is preliminary data.</text>
</comment>
<accession>A0A9D1FS17</accession>
<organism evidence="2 3">
    <name type="scientific">Candidatus Caccousia stercoris</name>
    <dbReference type="NCBI Taxonomy" id="2840723"/>
    <lineage>
        <taxon>Bacteria</taxon>
        <taxon>Bacillati</taxon>
        <taxon>Bacillota</taxon>
        <taxon>Clostridia</taxon>
        <taxon>Eubacteriales</taxon>
        <taxon>Oscillospiraceae</taxon>
        <taxon>Oscillospiraceae incertae sedis</taxon>
        <taxon>Candidatus Caccousia</taxon>
    </lineage>
</organism>
<reference evidence="2" key="2">
    <citation type="journal article" date="2021" name="PeerJ">
        <title>Extensive microbial diversity within the chicken gut microbiome revealed by metagenomics and culture.</title>
        <authorList>
            <person name="Gilroy R."/>
            <person name="Ravi A."/>
            <person name="Getino M."/>
            <person name="Pursley I."/>
            <person name="Horton D.L."/>
            <person name="Alikhan N.F."/>
            <person name="Baker D."/>
            <person name="Gharbi K."/>
            <person name="Hall N."/>
            <person name="Watson M."/>
            <person name="Adriaenssens E.M."/>
            <person name="Foster-Nyarko E."/>
            <person name="Jarju S."/>
            <person name="Secka A."/>
            <person name="Antonio M."/>
            <person name="Oren A."/>
            <person name="Chaudhuri R.R."/>
            <person name="La Ragione R."/>
            <person name="Hildebrand F."/>
            <person name="Pallen M.J."/>
        </authorList>
    </citation>
    <scope>NUCLEOTIDE SEQUENCE</scope>
    <source>
        <strain evidence="2">6086</strain>
    </source>
</reference>
<protein>
    <submittedName>
        <fullName evidence="2">Uncharacterized protein</fullName>
    </submittedName>
</protein>
<gene>
    <name evidence="2" type="ORF">IAD03_05525</name>
</gene>
<feature type="compositionally biased region" description="Basic and acidic residues" evidence="1">
    <location>
        <begin position="42"/>
        <end position="52"/>
    </location>
</feature>
<name>A0A9D1FS17_9FIRM</name>
<sequence length="479" mass="53218">MPNLLGVTNPVPNYDNTINNRPLPGAQRPDNSLVQNVADPNRVVRPDNRTEQQDAGNALNSGSLRYDSNLQVFLQQLREMPELTAELSKAVTLFQTMVSAPGLDAGVAQELASLLQMFRMDAEEFRSFFLAQVRSGTRFGGPLFALLRQAYQRSGSEGVRDAILAFAKRYSDFSSTEHIGRHMLDMLRQISDRLPESWKGQLSEMIGQLKNGLAAGDRAGNLQLLQGGILPYLGSYISRFHDLGSVRTFLSMLMLDVARYENGSEEGLMMAFRQLGACGDALAGLSQLDDEAAQKLLRDNSFAQAAESNQFAQQLAHMASRALKGELGTDMREAFQEIVRAMMVNESVFMPLNHLLMPLEYEGKKMYSEFWVDPDAEEKGENGQQGERKIQFLFKMDVESLGFVEMTLAAAKGRVDVDVYGPSGVTDHSSVIAEDLLEILKSHGLPGRNVRVLEEKRPLTLTEVFPDLFEGKRSINVKI</sequence>
<reference evidence="2" key="1">
    <citation type="submission" date="2020-10" db="EMBL/GenBank/DDBJ databases">
        <authorList>
            <person name="Gilroy R."/>
        </authorList>
    </citation>
    <scope>NUCLEOTIDE SEQUENCE</scope>
    <source>
        <strain evidence="2">6086</strain>
    </source>
</reference>
<evidence type="ECO:0000256" key="1">
    <source>
        <dbReference type="SAM" id="MobiDB-lite"/>
    </source>
</evidence>
<feature type="region of interest" description="Disordered" evidence="1">
    <location>
        <begin position="1"/>
        <end position="62"/>
    </location>
</feature>
<evidence type="ECO:0000313" key="3">
    <source>
        <dbReference type="Proteomes" id="UP000824141"/>
    </source>
</evidence>
<feature type="compositionally biased region" description="Polar residues" evidence="1">
    <location>
        <begin position="53"/>
        <end position="62"/>
    </location>
</feature>
<feature type="compositionally biased region" description="Polar residues" evidence="1">
    <location>
        <begin position="10"/>
        <end position="20"/>
    </location>
</feature>
<evidence type="ECO:0000313" key="2">
    <source>
        <dbReference type="EMBL" id="HIS78814.1"/>
    </source>
</evidence>
<dbReference type="AlphaFoldDB" id="A0A9D1FS17"/>